<evidence type="ECO:0000259" key="3">
    <source>
        <dbReference type="Pfam" id="PF05368"/>
    </source>
</evidence>
<evidence type="ECO:0000313" key="4">
    <source>
        <dbReference type="EMBL" id="KZV99227.1"/>
    </source>
</evidence>
<dbReference type="STRING" id="1314781.A0A165MGG2"/>
<evidence type="ECO:0000256" key="2">
    <source>
        <dbReference type="ARBA" id="ARBA00022857"/>
    </source>
</evidence>
<dbReference type="Pfam" id="PF05368">
    <property type="entry name" value="NmrA"/>
    <property type="match status" value="1"/>
</dbReference>
<comment type="similarity">
    <text evidence="1">Belongs to the NmrA-type oxidoreductase family.</text>
</comment>
<dbReference type="InterPro" id="IPR008030">
    <property type="entry name" value="NmrA-like"/>
</dbReference>
<dbReference type="SUPFAM" id="SSF51735">
    <property type="entry name" value="NAD(P)-binding Rossmann-fold domains"/>
    <property type="match status" value="1"/>
</dbReference>
<dbReference type="InterPro" id="IPR036291">
    <property type="entry name" value="NAD(P)-bd_dom_sf"/>
</dbReference>
<name>A0A165MGG2_EXIGL</name>
<dbReference type="GO" id="GO:0005634">
    <property type="term" value="C:nucleus"/>
    <property type="evidence" value="ECO:0007669"/>
    <property type="project" value="TreeGrafter"/>
</dbReference>
<accession>A0A165MGG2</accession>
<dbReference type="EMBL" id="KV425911">
    <property type="protein sequence ID" value="KZV99227.1"/>
    <property type="molecule type" value="Genomic_DNA"/>
</dbReference>
<keyword evidence="5" id="KW-1185">Reference proteome</keyword>
<evidence type="ECO:0000256" key="1">
    <source>
        <dbReference type="ARBA" id="ARBA00006328"/>
    </source>
</evidence>
<dbReference type="OrthoDB" id="419598at2759"/>
<protein>
    <submittedName>
        <fullName evidence="4">NAD dependent epimerase/dehydratase</fullName>
    </submittedName>
</protein>
<feature type="domain" description="NmrA-like" evidence="3">
    <location>
        <begin position="9"/>
        <end position="242"/>
    </location>
</feature>
<dbReference type="PANTHER" id="PTHR42748:SF7">
    <property type="entry name" value="NMRA LIKE REDOX SENSOR 1-RELATED"/>
    <property type="match status" value="1"/>
</dbReference>
<organism evidence="4 5">
    <name type="scientific">Exidia glandulosa HHB12029</name>
    <dbReference type="NCBI Taxonomy" id="1314781"/>
    <lineage>
        <taxon>Eukaryota</taxon>
        <taxon>Fungi</taxon>
        <taxon>Dikarya</taxon>
        <taxon>Basidiomycota</taxon>
        <taxon>Agaricomycotina</taxon>
        <taxon>Agaricomycetes</taxon>
        <taxon>Auriculariales</taxon>
        <taxon>Exidiaceae</taxon>
        <taxon>Exidia</taxon>
    </lineage>
</organism>
<sequence>MPSPSAAYLVPGATGYQGGAVARELLKAGHRVHALVRDSTKPAAKELEALGAVLFVGDYSNADAINKATVGAKGVFINPFPDMVNPEGEAPQVRRFVEAALAAGTVEHLVISTAFHVQNHLDWLTAHPGSILEAYYKSKIGAEEVVRNSGVKYWTVLRPPWLMHNYLFPHCTFHYPKLHDERIFKTALTRDAEIAHFDPADLGRFAAAAFAHPETFAGKEIELGSVNLSTEEVAIAISGRMGSFRAAATDFQNQSGASISPEELSTVKSYGIPLTTFTEFLQNNKAAVLATLKIDT</sequence>
<dbReference type="Gene3D" id="3.40.50.720">
    <property type="entry name" value="NAD(P)-binding Rossmann-like Domain"/>
    <property type="match status" value="1"/>
</dbReference>
<gene>
    <name evidence="4" type="ORF">EXIGLDRAFT_762760</name>
</gene>
<dbReference type="InterPro" id="IPR051164">
    <property type="entry name" value="NmrA-like_oxidored"/>
</dbReference>
<dbReference type="InParanoid" id="A0A165MGG2"/>
<reference evidence="4 5" key="1">
    <citation type="journal article" date="2016" name="Mol. Biol. Evol.">
        <title>Comparative Genomics of Early-Diverging Mushroom-Forming Fungi Provides Insights into the Origins of Lignocellulose Decay Capabilities.</title>
        <authorList>
            <person name="Nagy L.G."/>
            <person name="Riley R."/>
            <person name="Tritt A."/>
            <person name="Adam C."/>
            <person name="Daum C."/>
            <person name="Floudas D."/>
            <person name="Sun H."/>
            <person name="Yadav J.S."/>
            <person name="Pangilinan J."/>
            <person name="Larsson K.H."/>
            <person name="Matsuura K."/>
            <person name="Barry K."/>
            <person name="Labutti K."/>
            <person name="Kuo R."/>
            <person name="Ohm R.A."/>
            <person name="Bhattacharya S.S."/>
            <person name="Shirouzu T."/>
            <person name="Yoshinaga Y."/>
            <person name="Martin F.M."/>
            <person name="Grigoriev I.V."/>
            <person name="Hibbett D.S."/>
        </authorList>
    </citation>
    <scope>NUCLEOTIDE SEQUENCE [LARGE SCALE GENOMIC DNA]</scope>
    <source>
        <strain evidence="4 5">HHB12029</strain>
    </source>
</reference>
<evidence type="ECO:0000313" key="5">
    <source>
        <dbReference type="Proteomes" id="UP000077266"/>
    </source>
</evidence>
<keyword evidence="2" id="KW-0521">NADP</keyword>
<dbReference type="Proteomes" id="UP000077266">
    <property type="component" value="Unassembled WGS sequence"/>
</dbReference>
<dbReference type="AlphaFoldDB" id="A0A165MGG2"/>
<proteinExistence type="inferred from homology"/>
<dbReference type="PANTHER" id="PTHR42748">
    <property type="entry name" value="NITROGEN METABOLITE REPRESSION PROTEIN NMRA FAMILY MEMBER"/>
    <property type="match status" value="1"/>
</dbReference>